<evidence type="ECO:0000313" key="2">
    <source>
        <dbReference type="EMBL" id="RXH80383.1"/>
    </source>
</evidence>
<protein>
    <submittedName>
        <fullName evidence="2">Uncharacterized protein</fullName>
    </submittedName>
</protein>
<feature type="transmembrane region" description="Helical" evidence="1">
    <location>
        <begin position="24"/>
        <end position="51"/>
    </location>
</feature>
<evidence type="ECO:0000313" key="3">
    <source>
        <dbReference type="Proteomes" id="UP000290289"/>
    </source>
</evidence>
<dbReference type="EMBL" id="RDQH01000339">
    <property type="protein sequence ID" value="RXH80383.1"/>
    <property type="molecule type" value="Genomic_DNA"/>
</dbReference>
<organism evidence="2 3">
    <name type="scientific">Malus domestica</name>
    <name type="common">Apple</name>
    <name type="synonym">Pyrus malus</name>
    <dbReference type="NCBI Taxonomy" id="3750"/>
    <lineage>
        <taxon>Eukaryota</taxon>
        <taxon>Viridiplantae</taxon>
        <taxon>Streptophyta</taxon>
        <taxon>Embryophyta</taxon>
        <taxon>Tracheophyta</taxon>
        <taxon>Spermatophyta</taxon>
        <taxon>Magnoliopsida</taxon>
        <taxon>eudicotyledons</taxon>
        <taxon>Gunneridae</taxon>
        <taxon>Pentapetalae</taxon>
        <taxon>rosids</taxon>
        <taxon>fabids</taxon>
        <taxon>Rosales</taxon>
        <taxon>Rosaceae</taxon>
        <taxon>Amygdaloideae</taxon>
        <taxon>Maleae</taxon>
        <taxon>Malus</taxon>
    </lineage>
</organism>
<keyword evidence="1" id="KW-0812">Transmembrane</keyword>
<keyword evidence="1" id="KW-1133">Transmembrane helix</keyword>
<dbReference type="Proteomes" id="UP000290289">
    <property type="component" value="Chromosome 13"/>
</dbReference>
<accession>A0A498IGK6</accession>
<keyword evidence="3" id="KW-1185">Reference proteome</keyword>
<gene>
    <name evidence="2" type="ORF">DVH24_041530</name>
</gene>
<name>A0A498IGK6_MALDO</name>
<proteinExistence type="predicted"/>
<sequence length="135" mass="15579">MVTELLDNGFVALFILVDVYSCRYKVVCCFVVLFIFVKIRWFVALLLCLFLSRNVYPELFSIELHHGGEISYEVYAGRKVTYMDNCDKDLMSLQVIDDMVEIPNIDLSNGLELIQSDSDVQTMCNFVPKDKVIEM</sequence>
<evidence type="ECO:0000256" key="1">
    <source>
        <dbReference type="SAM" id="Phobius"/>
    </source>
</evidence>
<dbReference type="AlphaFoldDB" id="A0A498IGK6"/>
<comment type="caution">
    <text evidence="2">The sequence shown here is derived from an EMBL/GenBank/DDBJ whole genome shotgun (WGS) entry which is preliminary data.</text>
</comment>
<reference evidence="2 3" key="1">
    <citation type="submission" date="2018-10" db="EMBL/GenBank/DDBJ databases">
        <title>A high-quality apple genome assembly.</title>
        <authorList>
            <person name="Hu J."/>
        </authorList>
    </citation>
    <scope>NUCLEOTIDE SEQUENCE [LARGE SCALE GENOMIC DNA]</scope>
    <source>
        <strain evidence="3">cv. HFTH1</strain>
        <tissue evidence="2">Young leaf</tissue>
    </source>
</reference>
<keyword evidence="1" id="KW-0472">Membrane</keyword>